<dbReference type="EMBL" id="MT663540">
    <property type="protein sequence ID" value="QOI90555.1"/>
    <property type="molecule type" value="Genomic_DNA"/>
</dbReference>
<sequence>MGIGAITESNKPLVENNSSRLEALYDKAKLVTREITEHQGMVCYSRPGSPTPSDSGISTHSQESTHSAHSNQKP</sequence>
<evidence type="ECO:0000256" key="1">
    <source>
        <dbReference type="SAM" id="MobiDB-lite"/>
    </source>
</evidence>
<organism evidence="2">
    <name type="scientific">Pyramimonas orientalis virus</name>
    <name type="common">PoV01</name>
    <dbReference type="NCBI Taxonomy" id="455367"/>
    <lineage>
        <taxon>Viruses</taxon>
        <taxon>Varidnaviria</taxon>
        <taxon>Bamfordvirae</taxon>
        <taxon>Nucleocytoviricota</taxon>
        <taxon>Megaviricetes</taxon>
        <taxon>Imitervirales</taxon>
        <taxon>Allomimiviridae</taxon>
        <taxon>Heliosvirus</taxon>
        <taxon>Heliosvirus raunefjordenense</taxon>
    </lineage>
</organism>
<evidence type="ECO:0000313" key="2">
    <source>
        <dbReference type="EMBL" id="QOI90555.1"/>
    </source>
</evidence>
<organismHost>
    <name type="scientific">Pyramimonas plurioculata</name>
    <dbReference type="NCBI Taxonomy" id="36893"/>
</organismHost>
<feature type="compositionally biased region" description="Polar residues" evidence="1">
    <location>
        <begin position="51"/>
        <end position="74"/>
    </location>
</feature>
<protein>
    <submittedName>
        <fullName evidence="2">Uncharacterized protein</fullName>
    </submittedName>
</protein>
<gene>
    <name evidence="2" type="ORF">HWQ62_00424</name>
</gene>
<proteinExistence type="predicted"/>
<name>A0A7M3UP84_POV01</name>
<reference evidence="2" key="1">
    <citation type="submission" date="2020-06" db="EMBL/GenBank/DDBJ databases">
        <title>Lateral gene transfer of anion-conducting channel rhodopsins between green algae and giant viruses.</title>
        <authorList>
            <person name="Rozenberg A."/>
            <person name="Oppermann J."/>
            <person name="Wietek J."/>
            <person name="Fernandez Lahore R.G."/>
            <person name="Sandaa R.-A."/>
            <person name="Bratbak G."/>
            <person name="Hegemann P."/>
            <person name="Beja O."/>
        </authorList>
    </citation>
    <scope>NUCLEOTIDE SEQUENCE</scope>
    <source>
        <strain evidence="2">01B</strain>
    </source>
</reference>
<accession>A0A7M3UP84</accession>
<feature type="region of interest" description="Disordered" evidence="1">
    <location>
        <begin position="41"/>
        <end position="74"/>
    </location>
</feature>